<dbReference type="RefSeq" id="WP_008859304.1">
    <property type="nucleotide sequence ID" value="NZ_JH591187.1"/>
</dbReference>
<accession>H1CZK7</accession>
<dbReference type="InterPro" id="IPR009241">
    <property type="entry name" value="HigB-like"/>
</dbReference>
<comment type="caution">
    <text evidence="1">The sequence shown here is derived from an EMBL/GenBank/DDBJ whole genome shotgun (WGS) entry which is preliminary data.</text>
</comment>
<proteinExistence type="predicted"/>
<name>H1CZK7_9FIRM</name>
<dbReference type="AlphaFoldDB" id="H1CZK7"/>
<dbReference type="EMBL" id="ADLT01000017">
    <property type="protein sequence ID" value="EHO63375.1"/>
    <property type="molecule type" value="Genomic_DNA"/>
</dbReference>
<dbReference type="OrthoDB" id="573082at2"/>
<keyword evidence="2" id="KW-1185">Reference proteome</keyword>
<gene>
    <name evidence="1" type="ORF">HMPREF9453_00800</name>
</gene>
<protein>
    <recommendedName>
        <fullName evidence="3">RelE/StbE family addiction module toxin</fullName>
    </recommendedName>
</protein>
<dbReference type="eggNOG" id="COG4679">
    <property type="taxonomic scope" value="Bacteria"/>
</dbReference>
<evidence type="ECO:0000313" key="1">
    <source>
        <dbReference type="EMBL" id="EHO63375.1"/>
    </source>
</evidence>
<evidence type="ECO:0008006" key="3">
    <source>
        <dbReference type="Google" id="ProtNLM"/>
    </source>
</evidence>
<reference evidence="1 2" key="1">
    <citation type="submission" date="2011-11" db="EMBL/GenBank/DDBJ databases">
        <title>The Genome Sequence of Dialister succinatiphilus YIT 11850.</title>
        <authorList>
            <consortium name="The Broad Institute Genome Sequencing Platform"/>
            <person name="Earl A."/>
            <person name="Ward D."/>
            <person name="Feldgarden M."/>
            <person name="Gevers D."/>
            <person name="Morotomi M."/>
            <person name="Young S.K."/>
            <person name="Zeng Q."/>
            <person name="Gargeya S."/>
            <person name="Fitzgerald M."/>
            <person name="Haas B."/>
            <person name="Abouelleil A."/>
            <person name="Alvarado L."/>
            <person name="Arachchi H.M."/>
            <person name="Berlin A."/>
            <person name="Brown A."/>
            <person name="Chapman S.B."/>
            <person name="Dunbar C."/>
            <person name="Gearin G."/>
            <person name="Goldberg J."/>
            <person name="Griggs A."/>
            <person name="Gujja S."/>
            <person name="Heiman D."/>
            <person name="Howarth C."/>
            <person name="Lui A."/>
            <person name="MacDonald P.J.P."/>
            <person name="Montmayeur A."/>
            <person name="Murphy C."/>
            <person name="Neiman D."/>
            <person name="Pearson M."/>
            <person name="Priest M."/>
            <person name="Roberts A."/>
            <person name="Saif S."/>
            <person name="Shea T."/>
            <person name="Sisk P."/>
            <person name="Stolte C."/>
            <person name="Sykes S."/>
            <person name="Wortman J."/>
            <person name="Nusbaum C."/>
            <person name="Birren B."/>
        </authorList>
    </citation>
    <scope>NUCLEOTIDE SEQUENCE [LARGE SCALE GENOMIC DNA]</scope>
    <source>
        <strain evidence="1 2">YIT 11850</strain>
    </source>
</reference>
<dbReference type="Proteomes" id="UP000003277">
    <property type="component" value="Unassembled WGS sequence"/>
</dbReference>
<evidence type="ECO:0000313" key="2">
    <source>
        <dbReference type="Proteomes" id="UP000003277"/>
    </source>
</evidence>
<organism evidence="1 2">
    <name type="scientific">Dialister succinatiphilus YIT 11850</name>
    <dbReference type="NCBI Taxonomy" id="742743"/>
    <lineage>
        <taxon>Bacteria</taxon>
        <taxon>Bacillati</taxon>
        <taxon>Bacillota</taxon>
        <taxon>Negativicutes</taxon>
        <taxon>Veillonellales</taxon>
        <taxon>Veillonellaceae</taxon>
        <taxon>Dialister</taxon>
    </lineage>
</organism>
<dbReference type="HOGENOM" id="CLU_122734_3_0_9"/>
<dbReference type="STRING" id="742743.HMPREF9453_00800"/>
<dbReference type="Pfam" id="PF05973">
    <property type="entry name" value="Gp49"/>
    <property type="match status" value="1"/>
</dbReference>
<sequence>MYKIEFYESQNGSSDVWDFLETLRRKGNSSKDARIQYNQIVFYIDLLSKNGTNLPTNITKHLEEDIWELRPGNNRVFYFYYAKGCYVLLHHFRKKSQKTPKREITRAKYERDDYIRQKEEES</sequence>
<dbReference type="PATRIC" id="fig|742743.3.peg.810"/>